<evidence type="ECO:0000313" key="1">
    <source>
        <dbReference type="EMBL" id="KAH3660960.1"/>
    </source>
</evidence>
<dbReference type="AlphaFoldDB" id="A0A1B7SP60"/>
<dbReference type="Pfam" id="PF08229">
    <property type="entry name" value="SHR3_chaperone"/>
    <property type="match status" value="1"/>
</dbReference>
<dbReference type="PANTHER" id="PTHR28228:SF1">
    <property type="entry name" value="SECRETORY COMPONENT PROTEIN SHR3"/>
    <property type="match status" value="1"/>
</dbReference>
<dbReference type="PANTHER" id="PTHR28228">
    <property type="entry name" value="SECRETORY COMPONENT PROTEIN SHR3"/>
    <property type="match status" value="1"/>
</dbReference>
<protein>
    <submittedName>
        <fullName evidence="1">Uncharacterized protein</fullName>
    </submittedName>
</protein>
<gene>
    <name evidence="1" type="ORF">OGATHE_005292</name>
</gene>
<dbReference type="Proteomes" id="UP000788993">
    <property type="component" value="Unassembled WGS sequence"/>
</dbReference>
<reference evidence="1" key="1">
    <citation type="journal article" date="2021" name="Open Biol.">
        <title>Shared evolutionary footprints suggest mitochondrial oxidative damage underlies multiple complex I losses in fungi.</title>
        <authorList>
            <person name="Schikora-Tamarit M.A."/>
            <person name="Marcet-Houben M."/>
            <person name="Nosek J."/>
            <person name="Gabaldon T."/>
        </authorList>
    </citation>
    <scope>NUCLEOTIDE SEQUENCE</scope>
    <source>
        <strain evidence="1">NCAIM Y.01608</strain>
    </source>
</reference>
<dbReference type="GO" id="GO:0051082">
    <property type="term" value="F:unfolded protein binding"/>
    <property type="evidence" value="ECO:0007669"/>
    <property type="project" value="TreeGrafter"/>
</dbReference>
<dbReference type="PIRSF" id="PIRSF029187">
    <property type="entry name" value="Shr3_AAP_chap"/>
    <property type="match status" value="1"/>
</dbReference>
<dbReference type="GO" id="GO:0006888">
    <property type="term" value="P:endoplasmic reticulum to Golgi vesicle-mediated transport"/>
    <property type="evidence" value="ECO:0007669"/>
    <property type="project" value="TreeGrafter"/>
</dbReference>
<dbReference type="EMBL" id="JAEUBD010001468">
    <property type="protein sequence ID" value="KAH3660960.1"/>
    <property type="molecule type" value="Genomic_DNA"/>
</dbReference>
<dbReference type="GO" id="GO:0005789">
    <property type="term" value="C:endoplasmic reticulum membrane"/>
    <property type="evidence" value="ECO:0007669"/>
    <property type="project" value="TreeGrafter"/>
</dbReference>
<dbReference type="RefSeq" id="XP_018212927.1">
    <property type="nucleotide sequence ID" value="XM_018353501.1"/>
</dbReference>
<keyword evidence="2" id="KW-1185">Reference proteome</keyword>
<dbReference type="SMART" id="SM00786">
    <property type="entry name" value="SHR3_chaperone"/>
    <property type="match status" value="1"/>
</dbReference>
<proteinExistence type="predicted"/>
<comment type="caution">
    <text evidence="1">The sequence shown here is derived from an EMBL/GenBank/DDBJ whole genome shotgun (WGS) entry which is preliminary data.</text>
</comment>
<accession>A0A1B7SP60</accession>
<organism evidence="1 2">
    <name type="scientific">Ogataea polymorpha</name>
    <dbReference type="NCBI Taxonomy" id="460523"/>
    <lineage>
        <taxon>Eukaryota</taxon>
        <taxon>Fungi</taxon>
        <taxon>Dikarya</taxon>
        <taxon>Ascomycota</taxon>
        <taxon>Saccharomycotina</taxon>
        <taxon>Pichiomycetes</taxon>
        <taxon>Pichiales</taxon>
        <taxon>Pichiaceae</taxon>
        <taxon>Ogataea</taxon>
    </lineage>
</organism>
<dbReference type="InterPro" id="IPR013248">
    <property type="entry name" value="Psh3/Shr3"/>
</dbReference>
<dbReference type="OrthoDB" id="5229808at2759"/>
<reference evidence="1" key="2">
    <citation type="submission" date="2021-01" db="EMBL/GenBank/DDBJ databases">
        <authorList>
            <person name="Schikora-Tamarit M.A."/>
        </authorList>
    </citation>
    <scope>NUCLEOTIDE SEQUENCE</scope>
    <source>
        <strain evidence="1">NCAIM Y.01608</strain>
    </source>
</reference>
<sequence length="210" mass="23472">MVKYENLVLIGTIMVISSVSFILGVLFSNWPYDYYTLWDTTKGQEFFDAALDHYKVWGQIPPIINYTFHFVIAIAFIGSFIKIFKPSEDVQYFEYGTLGALVIAVCVYVSNVKVGIMSCIAGEWGEVDQNTGLGVIAASETMIVFILLGIVLLQGGLFYAFFEDARLKQEFYLKELKEKYEAIGEDTTPVEAKSSGAEAKKTKAKTTKKA</sequence>
<evidence type="ECO:0000313" key="2">
    <source>
        <dbReference type="Proteomes" id="UP000788993"/>
    </source>
</evidence>
<name>A0A1B7SP60_9ASCO</name>